<keyword evidence="2" id="KW-1185">Reference proteome</keyword>
<accession>A0ACB7CCS2</accession>
<dbReference type="EMBL" id="JABTEG010000006">
    <property type="protein sequence ID" value="KAG4304733.1"/>
    <property type="molecule type" value="Genomic_DNA"/>
</dbReference>
<sequence length="792" mass="92276">MNTSEKIDCKNINIQDDSTYHDFLKESILNHKSNTLLTSFEKISLNDLQELHYQQLLYNNNRTQLLHCAEKTQELLNILIKFNNKQKWIMHYPVSYNKKLYEINRKNTENNKSKKNLNSLRINNYKNTYFIVDNTNQEKNDFSLFYSELNILKLDLKLGRTTTIELTQLEKSTIVPLLNRKITENIQHIRALIERIKSKSSKILVTGDLNSGKSTFCNALLRQKILPEDQQPCTEIFCEILDSYGNFGKEEVHAIPHGTTYNQQDLNTYTILKIHDLNKIVINSKAWSHIKIYVDDKRTKNESILRNGTLDISLVDSPGLNFNSITTTEIFSKQEEIDIIIFIVNAENHFTLSAKEFIWNARNEKALIFIVVNKFDNIENKQRCKDIILNQLISLSPQTYHNASELVHFVSSISVSENTTFNDNFEKLEKKLRTFILEKRTESKLSPGKTYLENLLIDIKILCETNKHEANFQLKNFEKELEQIVPICKQILNEERKVLSEVEKIIENVCSLTSKYAYKQLSTAVIKIENIKPCNYQGFLKAYSYAIKTKKKMLNYIESYINDTENFAKINTNKGINKINNLGIVHIKSFKKKVFQPQYMFSKDKNTLKKSISVNISFFDFIDFEENKHISMTLTTTACTILGVKVIGYHNIITAMFNTFNIIGVKNLKKLIIPFVCLAAFSTCSYIILNIPKVIPKKIAKKIKKEIEKSDFIYQNSLRITSECQKVLKYPQKDICHLFQRNIKKHNSRKKEILKNCKISKQASNFFTKLGWQAEQDCKKLNTIDIKQSYIR</sequence>
<evidence type="ECO:0000313" key="2">
    <source>
        <dbReference type="Proteomes" id="UP000768646"/>
    </source>
</evidence>
<proteinExistence type="predicted"/>
<protein>
    <submittedName>
        <fullName evidence="1">Uncharacterized protein</fullName>
    </submittedName>
</protein>
<organism evidence="1 2">
    <name type="scientific">Pneumocystis oryctolagi</name>
    <dbReference type="NCBI Taxonomy" id="42067"/>
    <lineage>
        <taxon>Eukaryota</taxon>
        <taxon>Fungi</taxon>
        <taxon>Dikarya</taxon>
        <taxon>Ascomycota</taxon>
        <taxon>Taphrinomycotina</taxon>
        <taxon>Pneumocystomycetes</taxon>
        <taxon>Pneumocystaceae</taxon>
        <taxon>Pneumocystis</taxon>
    </lineage>
</organism>
<reference evidence="1 2" key="1">
    <citation type="journal article" date="2021" name="Commun. Biol.">
        <title>Genomic insights into the host specific adaptation of the Pneumocystis genus.</title>
        <authorList>
            <person name="Cisse O.H."/>
            <person name="Ma L."/>
            <person name="Dekker J.P."/>
            <person name="Khil P.P."/>
            <person name="Youn J.-H."/>
            <person name="Brenchley J.M."/>
            <person name="Blair R."/>
            <person name="Pahar B."/>
            <person name="Chabe M."/>
            <person name="Van Rompay K.K.A."/>
            <person name="Keesler R."/>
            <person name="Sukura A."/>
            <person name="Hirsch V."/>
            <person name="Kutty G."/>
            <person name="Liu Y."/>
            <person name="Peng L."/>
            <person name="Chen J."/>
            <person name="Song J."/>
            <person name="Weissenbacher-Lang C."/>
            <person name="Xu J."/>
            <person name="Upham N.S."/>
            <person name="Stajich J.E."/>
            <person name="Cuomo C.A."/>
            <person name="Cushion M.T."/>
            <person name="Kovacs J.A."/>
        </authorList>
    </citation>
    <scope>NUCLEOTIDE SEQUENCE [LARGE SCALE GENOMIC DNA]</scope>
    <source>
        <strain evidence="1 2">RABM</strain>
    </source>
</reference>
<dbReference type="Proteomes" id="UP000768646">
    <property type="component" value="Unassembled WGS sequence"/>
</dbReference>
<name>A0ACB7CCS2_9ASCO</name>
<gene>
    <name evidence="1" type="ORF">PORY_001786</name>
</gene>
<evidence type="ECO:0000313" key="1">
    <source>
        <dbReference type="EMBL" id="KAG4304733.1"/>
    </source>
</evidence>
<comment type="caution">
    <text evidence="1">The sequence shown here is derived from an EMBL/GenBank/DDBJ whole genome shotgun (WGS) entry which is preliminary data.</text>
</comment>